<proteinExistence type="predicted"/>
<dbReference type="AlphaFoldDB" id="A0A8E2F2P6"/>
<dbReference type="Pfam" id="PF03184">
    <property type="entry name" value="DDE_1"/>
    <property type="match status" value="1"/>
</dbReference>
<feature type="domain" description="DDE-1" evidence="1">
    <location>
        <begin position="19"/>
        <end position="105"/>
    </location>
</feature>
<reference evidence="2 3" key="1">
    <citation type="journal article" date="2016" name="Nat. Commun.">
        <title>Ectomycorrhizal ecology is imprinted in the genome of the dominant symbiotic fungus Cenococcum geophilum.</title>
        <authorList>
            <consortium name="DOE Joint Genome Institute"/>
            <person name="Peter M."/>
            <person name="Kohler A."/>
            <person name="Ohm R.A."/>
            <person name="Kuo A."/>
            <person name="Krutzmann J."/>
            <person name="Morin E."/>
            <person name="Arend M."/>
            <person name="Barry K.W."/>
            <person name="Binder M."/>
            <person name="Choi C."/>
            <person name="Clum A."/>
            <person name="Copeland A."/>
            <person name="Grisel N."/>
            <person name="Haridas S."/>
            <person name="Kipfer T."/>
            <person name="LaButti K."/>
            <person name="Lindquist E."/>
            <person name="Lipzen A."/>
            <person name="Maire R."/>
            <person name="Meier B."/>
            <person name="Mihaltcheva S."/>
            <person name="Molinier V."/>
            <person name="Murat C."/>
            <person name="Poggeler S."/>
            <person name="Quandt C.A."/>
            <person name="Sperisen C."/>
            <person name="Tritt A."/>
            <person name="Tisserant E."/>
            <person name="Crous P.W."/>
            <person name="Henrissat B."/>
            <person name="Nehls U."/>
            <person name="Egli S."/>
            <person name="Spatafora J.W."/>
            <person name="Grigoriev I.V."/>
            <person name="Martin F.M."/>
        </authorList>
    </citation>
    <scope>NUCLEOTIDE SEQUENCE [LARGE SCALE GENOMIC DNA]</scope>
    <source>
        <strain evidence="2 3">CBS 207.34</strain>
    </source>
</reference>
<keyword evidence="3" id="KW-1185">Reference proteome</keyword>
<dbReference type="Proteomes" id="UP000250140">
    <property type="component" value="Unassembled WGS sequence"/>
</dbReference>
<gene>
    <name evidence="2" type="ORF">AOQ84DRAFT_405894</name>
</gene>
<dbReference type="OrthoDB" id="3776963at2759"/>
<sequence length="108" mass="12383">MLSMLSSIKVLVAATYRSTWTTHPTPGFDWLKLAFNPQTKLRANGKPRILIYNGFGTHESLEVPKYCFKNNIILCRIPSHTSHKLQLCDVVVFSPLKAAYREQVEKLY</sequence>
<evidence type="ECO:0000313" key="3">
    <source>
        <dbReference type="Proteomes" id="UP000250140"/>
    </source>
</evidence>
<evidence type="ECO:0000259" key="1">
    <source>
        <dbReference type="Pfam" id="PF03184"/>
    </source>
</evidence>
<evidence type="ECO:0000313" key="2">
    <source>
        <dbReference type="EMBL" id="OCL08848.1"/>
    </source>
</evidence>
<dbReference type="GO" id="GO:0003676">
    <property type="term" value="F:nucleic acid binding"/>
    <property type="evidence" value="ECO:0007669"/>
    <property type="project" value="InterPro"/>
</dbReference>
<protein>
    <submittedName>
        <fullName evidence="2">DDE-domain-containing protein</fullName>
    </submittedName>
</protein>
<dbReference type="EMBL" id="KV749577">
    <property type="protein sequence ID" value="OCL08848.1"/>
    <property type="molecule type" value="Genomic_DNA"/>
</dbReference>
<organism evidence="2 3">
    <name type="scientific">Glonium stellatum</name>
    <dbReference type="NCBI Taxonomy" id="574774"/>
    <lineage>
        <taxon>Eukaryota</taxon>
        <taxon>Fungi</taxon>
        <taxon>Dikarya</taxon>
        <taxon>Ascomycota</taxon>
        <taxon>Pezizomycotina</taxon>
        <taxon>Dothideomycetes</taxon>
        <taxon>Pleosporomycetidae</taxon>
        <taxon>Gloniales</taxon>
        <taxon>Gloniaceae</taxon>
        <taxon>Glonium</taxon>
    </lineage>
</organism>
<accession>A0A8E2F2P6</accession>
<name>A0A8E2F2P6_9PEZI</name>
<dbReference type="InterPro" id="IPR004875">
    <property type="entry name" value="DDE_SF_endonuclease_dom"/>
</dbReference>